<sequence>MYEQLLRHPFTSASGREQCQALDLVVAMRDVELALAAEQEHLGMLPEGTAEALGEYLTPEVFDVEALADDTAKGGNAAIPFVKQAKAALPATLKPHFHRGATSQDIVDSALMLMLKPRLTRCRRLLTASIDDGRSLMVTHRDTAMVGRTLMQQALPLTFGAKVGQWAWGLHQAGERLDDVLAGGLYVQFGGAVGVHSGLDDAGVAIMTGMASRLGLAEPWLPWHTDRQPIHALGSAMDAVAVAAEKVALDIALLTQTEVGELAEPAEAGVGESSSMPHKRNPVGCARIRAAARQIHATLNVLSNAGAQPLERGLGEWHAEWAPLMDAVLLLEGALETLHHLLGGLEVHAHVMARNLDVTGGAIMAEPAARVLQSILANDDARRVAREASENARRDGVAYADALLDHEDVVGSGIDAEALRQAVRPESYIGSSRCLVERVLERLNFS</sequence>
<dbReference type="Pfam" id="PF00206">
    <property type="entry name" value="Lyase_1"/>
    <property type="match status" value="1"/>
</dbReference>
<evidence type="ECO:0000259" key="2">
    <source>
        <dbReference type="SMART" id="SM00998"/>
    </source>
</evidence>
<dbReference type="CDD" id="cd01597">
    <property type="entry name" value="pCLME"/>
    <property type="match status" value="1"/>
</dbReference>
<dbReference type="PANTHER" id="PTHR43172">
    <property type="entry name" value="ADENYLOSUCCINATE LYASE"/>
    <property type="match status" value="1"/>
</dbReference>
<dbReference type="GO" id="GO:0016853">
    <property type="term" value="F:isomerase activity"/>
    <property type="evidence" value="ECO:0007669"/>
    <property type="project" value="UniProtKB-KW"/>
</dbReference>
<comment type="similarity">
    <text evidence="1">Belongs to the class-II fumarase/aspartase family.</text>
</comment>
<protein>
    <submittedName>
        <fullName evidence="3">3-carboxy-cis,cis-muconate cycloisomerase</fullName>
    </submittedName>
</protein>
<dbReference type="SMART" id="SM00998">
    <property type="entry name" value="ADSL_C"/>
    <property type="match status" value="1"/>
</dbReference>
<proteinExistence type="inferred from homology"/>
<feature type="domain" description="Adenylosuccinate lyase C-terminal" evidence="2">
    <location>
        <begin position="360"/>
        <end position="440"/>
    </location>
</feature>
<reference evidence="3 4" key="1">
    <citation type="submission" date="2019-03" db="EMBL/GenBank/DDBJ databases">
        <title>Genomic Encyclopedia of Type Strains, Phase IV (KMG-IV): sequencing the most valuable type-strain genomes for metagenomic binning, comparative biology and taxonomic classification.</title>
        <authorList>
            <person name="Goeker M."/>
        </authorList>
    </citation>
    <scope>NUCLEOTIDE SEQUENCE [LARGE SCALE GENOMIC DNA]</scope>
    <source>
        <strain evidence="3 4">DSM 6770</strain>
    </source>
</reference>
<dbReference type="InterPro" id="IPR019468">
    <property type="entry name" value="AdenyloSucc_lyase_C"/>
</dbReference>
<comment type="caution">
    <text evidence="3">The sequence shown here is derived from an EMBL/GenBank/DDBJ whole genome shotgun (WGS) entry which is preliminary data.</text>
</comment>
<organism evidence="3 4">
    <name type="scientific">Chromohalobacter marismortui</name>
    <dbReference type="NCBI Taxonomy" id="42055"/>
    <lineage>
        <taxon>Bacteria</taxon>
        <taxon>Pseudomonadati</taxon>
        <taxon>Pseudomonadota</taxon>
        <taxon>Gammaproteobacteria</taxon>
        <taxon>Oceanospirillales</taxon>
        <taxon>Halomonadaceae</taxon>
        <taxon>Chromohalobacter</taxon>
    </lineage>
</organism>
<dbReference type="SUPFAM" id="SSF48557">
    <property type="entry name" value="L-aspartase-like"/>
    <property type="match status" value="1"/>
</dbReference>
<dbReference type="Gene3D" id="1.10.40.30">
    <property type="entry name" value="Fumarase/aspartase (C-terminal domain)"/>
    <property type="match status" value="1"/>
</dbReference>
<keyword evidence="4" id="KW-1185">Reference proteome</keyword>
<dbReference type="RefSeq" id="WP_133697343.1">
    <property type="nucleotide sequence ID" value="NZ_SOBR01000004.1"/>
</dbReference>
<evidence type="ECO:0000256" key="1">
    <source>
        <dbReference type="ARBA" id="ARBA00034772"/>
    </source>
</evidence>
<name>A0A4R7NMA0_9GAMM</name>
<dbReference type="Proteomes" id="UP000295380">
    <property type="component" value="Unassembled WGS sequence"/>
</dbReference>
<gene>
    <name evidence="3" type="ORF">C8E00_104114</name>
</gene>
<dbReference type="InterPro" id="IPR022761">
    <property type="entry name" value="Fumarate_lyase_N"/>
</dbReference>
<dbReference type="Gene3D" id="1.20.200.10">
    <property type="entry name" value="Fumarase/aspartase (Central domain)"/>
    <property type="match status" value="1"/>
</dbReference>
<dbReference type="InterPro" id="IPR000362">
    <property type="entry name" value="Fumarate_lyase_fam"/>
</dbReference>
<keyword evidence="3" id="KW-0413">Isomerase</keyword>
<dbReference type="PRINTS" id="PR00149">
    <property type="entry name" value="FUMRATELYASE"/>
</dbReference>
<dbReference type="OrthoDB" id="9768878at2"/>
<dbReference type="EMBL" id="SOBR01000004">
    <property type="protein sequence ID" value="TDU21934.1"/>
    <property type="molecule type" value="Genomic_DNA"/>
</dbReference>
<dbReference type="AlphaFoldDB" id="A0A4R7NMA0"/>
<dbReference type="PANTHER" id="PTHR43172:SF2">
    <property type="entry name" value="ADENYLOSUCCINATE LYASE C-TERMINAL DOMAIN-CONTAINING PROTEIN"/>
    <property type="match status" value="1"/>
</dbReference>
<dbReference type="InterPro" id="IPR008948">
    <property type="entry name" value="L-Aspartase-like"/>
</dbReference>
<evidence type="ECO:0000313" key="4">
    <source>
        <dbReference type="Proteomes" id="UP000295380"/>
    </source>
</evidence>
<accession>A0A4R7NMA0</accession>
<evidence type="ECO:0000313" key="3">
    <source>
        <dbReference type="EMBL" id="TDU21934.1"/>
    </source>
</evidence>